<dbReference type="RefSeq" id="XP_002677635.1">
    <property type="nucleotide sequence ID" value="XM_002677589.1"/>
</dbReference>
<gene>
    <name evidence="10" type="ORF">NAEGRDRAFT_67298</name>
</gene>
<evidence type="ECO:0000256" key="5">
    <source>
        <dbReference type="ARBA" id="ARBA00023002"/>
    </source>
</evidence>
<evidence type="ECO:0000256" key="7">
    <source>
        <dbReference type="ARBA" id="ARBA00023033"/>
    </source>
</evidence>
<dbReference type="OMA" id="PMYTFYL"/>
<evidence type="ECO:0000256" key="6">
    <source>
        <dbReference type="ARBA" id="ARBA00023004"/>
    </source>
</evidence>
<keyword evidence="7 9" id="KW-0503">Monooxygenase</keyword>
<keyword evidence="11" id="KW-1185">Reference proteome</keyword>
<dbReference type="GO" id="GO:0016705">
    <property type="term" value="F:oxidoreductase activity, acting on paired donors, with incorporation or reduction of molecular oxygen"/>
    <property type="evidence" value="ECO:0007669"/>
    <property type="project" value="InterPro"/>
</dbReference>
<dbReference type="STRING" id="5762.D2VEJ3"/>
<dbReference type="GO" id="GO:0005506">
    <property type="term" value="F:iron ion binding"/>
    <property type="evidence" value="ECO:0007669"/>
    <property type="project" value="InterPro"/>
</dbReference>
<dbReference type="InterPro" id="IPR001128">
    <property type="entry name" value="Cyt_P450"/>
</dbReference>
<name>D2VEJ3_NAEGR</name>
<keyword evidence="5 9" id="KW-0560">Oxidoreductase</keyword>
<dbReference type="PROSITE" id="PS00086">
    <property type="entry name" value="CYTOCHROME_P450"/>
    <property type="match status" value="1"/>
</dbReference>
<dbReference type="eggNOG" id="KOG0157">
    <property type="taxonomic scope" value="Eukaryota"/>
</dbReference>
<dbReference type="PRINTS" id="PR00463">
    <property type="entry name" value="EP450I"/>
</dbReference>
<accession>D2VEJ3</accession>
<dbReference type="AlphaFoldDB" id="D2VEJ3"/>
<dbReference type="InterPro" id="IPR036396">
    <property type="entry name" value="Cyt_P450_sf"/>
</dbReference>
<comment type="cofactor">
    <cofactor evidence="1 8">
        <name>heme</name>
        <dbReference type="ChEBI" id="CHEBI:30413"/>
    </cofactor>
</comment>
<dbReference type="InterPro" id="IPR017972">
    <property type="entry name" value="Cyt_P450_CS"/>
</dbReference>
<evidence type="ECO:0000256" key="4">
    <source>
        <dbReference type="ARBA" id="ARBA00022723"/>
    </source>
</evidence>
<dbReference type="InterPro" id="IPR050479">
    <property type="entry name" value="CYP11_CYP27_families"/>
</dbReference>
<keyword evidence="4 8" id="KW-0479">Metal-binding</keyword>
<dbReference type="KEGG" id="ngr:NAEGRDRAFT_67298"/>
<dbReference type="GO" id="GO:0020037">
    <property type="term" value="F:heme binding"/>
    <property type="evidence" value="ECO:0007669"/>
    <property type="project" value="InterPro"/>
</dbReference>
<dbReference type="GeneID" id="8850202"/>
<dbReference type="EMBL" id="GG738866">
    <property type="protein sequence ID" value="EFC44891.1"/>
    <property type="molecule type" value="Genomic_DNA"/>
</dbReference>
<evidence type="ECO:0000256" key="9">
    <source>
        <dbReference type="RuleBase" id="RU000461"/>
    </source>
</evidence>
<evidence type="ECO:0000256" key="3">
    <source>
        <dbReference type="ARBA" id="ARBA00022617"/>
    </source>
</evidence>
<keyword evidence="6 8" id="KW-0408">Iron</keyword>
<evidence type="ECO:0000256" key="1">
    <source>
        <dbReference type="ARBA" id="ARBA00001971"/>
    </source>
</evidence>
<dbReference type="PANTHER" id="PTHR24279:SF120">
    <property type="entry name" value="CYTOCHROME P450"/>
    <property type="match status" value="1"/>
</dbReference>
<dbReference type="SUPFAM" id="SSF48264">
    <property type="entry name" value="Cytochrome P450"/>
    <property type="match status" value="1"/>
</dbReference>
<evidence type="ECO:0000256" key="8">
    <source>
        <dbReference type="PIRSR" id="PIRSR602401-1"/>
    </source>
</evidence>
<sequence>MSSLKSIRHAALIHKPLLQQVLSVLTTHHSNNRLYHHQDSTKESITISSVAANTEAKCPYHKEDGTVDVAKSVAKPFGEIPGPKPLPILGNYLDIKKHSKNTMSYFLDLCNEYGEMVKLTALNKNMVIISNPYWIADLARVEERRTVLNPSRYYKESRGYEMVPIEMKIEENWNEIRQIFNLAMKPEFLDQIVVPQLTEMNSDLIRQLKKNFVKVGENQFRLDDGLEATSRYAFDAIMKIFFGVKMTEELEKSLPFKLDDFSKKAITILDLCGRLDYKFPLYKYFKTEEYKTLESYYDQVIDNARYCVERFGASQPENAKPRFYEILVKKAEGATNSNEKVSTVLSTFIQGGVDITSRIMNFILYRLAHHPEYQEKLYNECLEVFGPPALDEVSSENGLIITPEQYKQLKLVRQFVEEVLRFNSFAYITMGRQLNSDIEIGGYILPKETIAIFMNYYPSMKDEYVPRALEFIPERHEKKSPLAPKSMFSSIPFGVGARKCPGSRVANTELHFLLINVIRNFTLTKKHSEFPEMETDQSMFYINTNKYPLYFHPREHTKHYFN</sequence>
<dbReference type="VEuPathDB" id="AmoebaDB:NAEGRDRAFT_67298"/>
<dbReference type="Proteomes" id="UP000006671">
    <property type="component" value="Unassembled WGS sequence"/>
</dbReference>
<comment type="similarity">
    <text evidence="2 9">Belongs to the cytochrome P450 family.</text>
</comment>
<evidence type="ECO:0000313" key="10">
    <source>
        <dbReference type="EMBL" id="EFC44891.1"/>
    </source>
</evidence>
<keyword evidence="3 8" id="KW-0349">Heme</keyword>
<dbReference type="InterPro" id="IPR002401">
    <property type="entry name" value="Cyt_P450_E_grp-I"/>
</dbReference>
<dbReference type="PANTHER" id="PTHR24279">
    <property type="entry name" value="CYTOCHROME P450"/>
    <property type="match status" value="1"/>
</dbReference>
<protein>
    <submittedName>
        <fullName evidence="10">Predicted protein</fullName>
    </submittedName>
</protein>
<dbReference type="PRINTS" id="PR00385">
    <property type="entry name" value="P450"/>
</dbReference>
<organism evidence="11">
    <name type="scientific">Naegleria gruberi</name>
    <name type="common">Amoeba</name>
    <dbReference type="NCBI Taxonomy" id="5762"/>
    <lineage>
        <taxon>Eukaryota</taxon>
        <taxon>Discoba</taxon>
        <taxon>Heterolobosea</taxon>
        <taxon>Tetramitia</taxon>
        <taxon>Eutetramitia</taxon>
        <taxon>Vahlkampfiidae</taxon>
        <taxon>Naegleria</taxon>
    </lineage>
</organism>
<feature type="binding site" description="axial binding residue" evidence="8">
    <location>
        <position position="500"/>
    </location>
    <ligand>
        <name>heme</name>
        <dbReference type="ChEBI" id="CHEBI:30413"/>
    </ligand>
    <ligandPart>
        <name>Fe</name>
        <dbReference type="ChEBI" id="CHEBI:18248"/>
    </ligandPart>
</feature>
<dbReference type="Gene3D" id="1.10.630.10">
    <property type="entry name" value="Cytochrome P450"/>
    <property type="match status" value="1"/>
</dbReference>
<dbReference type="GO" id="GO:0004497">
    <property type="term" value="F:monooxygenase activity"/>
    <property type="evidence" value="ECO:0007669"/>
    <property type="project" value="UniProtKB-KW"/>
</dbReference>
<evidence type="ECO:0000313" key="11">
    <source>
        <dbReference type="Proteomes" id="UP000006671"/>
    </source>
</evidence>
<proteinExistence type="inferred from homology"/>
<evidence type="ECO:0000256" key="2">
    <source>
        <dbReference type="ARBA" id="ARBA00010617"/>
    </source>
</evidence>
<dbReference type="Pfam" id="PF00067">
    <property type="entry name" value="p450"/>
    <property type="match status" value="1"/>
</dbReference>
<reference evidence="10 11" key="1">
    <citation type="journal article" date="2010" name="Cell">
        <title>The genome of Naegleria gruberi illuminates early eukaryotic versatility.</title>
        <authorList>
            <person name="Fritz-Laylin L.K."/>
            <person name="Prochnik S.E."/>
            <person name="Ginger M.L."/>
            <person name="Dacks J.B."/>
            <person name="Carpenter M.L."/>
            <person name="Field M.C."/>
            <person name="Kuo A."/>
            <person name="Paredez A."/>
            <person name="Chapman J."/>
            <person name="Pham J."/>
            <person name="Shu S."/>
            <person name="Neupane R."/>
            <person name="Cipriano M."/>
            <person name="Mancuso J."/>
            <person name="Tu H."/>
            <person name="Salamov A."/>
            <person name="Lindquist E."/>
            <person name="Shapiro H."/>
            <person name="Lucas S."/>
            <person name="Grigoriev I.V."/>
            <person name="Cande W.Z."/>
            <person name="Fulton C."/>
            <person name="Rokhsar D.S."/>
            <person name="Dawson S.C."/>
        </authorList>
    </citation>
    <scope>NUCLEOTIDE SEQUENCE [LARGE SCALE GENOMIC DNA]</scope>
    <source>
        <strain evidence="10 11">NEG-M</strain>
    </source>
</reference>
<dbReference type="InParanoid" id="D2VEJ3"/>
<dbReference type="OrthoDB" id="3945418at2759"/>